<dbReference type="HOGENOM" id="CLU_1841438_0_0_7"/>
<dbReference type="NCBIfam" id="TIGR04429">
    <property type="entry name" value="Phr_nterm"/>
    <property type="match status" value="1"/>
</dbReference>
<dbReference type="InterPro" id="IPR030968">
    <property type="entry name" value="RapG/K_inhib"/>
</dbReference>
<keyword evidence="1" id="KW-0732">Signal</keyword>
<dbReference type="STRING" id="1244531.CIG2463D_1088"/>
<dbReference type="KEGG" id="caj:CIG1485E_1034"/>
<dbReference type="AlphaFoldDB" id="A0A076F9I8"/>
<keyword evidence="3" id="KW-1185">Reference proteome</keyword>
<feature type="chain" id="PRO_5001711620" description="DUF1104 domain protein" evidence="1">
    <location>
        <begin position="21"/>
        <end position="148"/>
    </location>
</feature>
<evidence type="ECO:0008006" key="4">
    <source>
        <dbReference type="Google" id="ProtNLM"/>
    </source>
</evidence>
<dbReference type="OrthoDB" id="5358209at2"/>
<organism evidence="2 3">
    <name type="scientific">Campylobacter iguaniorum</name>
    <dbReference type="NCBI Taxonomy" id="1244531"/>
    <lineage>
        <taxon>Bacteria</taxon>
        <taxon>Pseudomonadati</taxon>
        <taxon>Campylobacterota</taxon>
        <taxon>Epsilonproteobacteria</taxon>
        <taxon>Campylobacterales</taxon>
        <taxon>Campylobacteraceae</taxon>
        <taxon>Campylobacter</taxon>
    </lineage>
</organism>
<feature type="signal peptide" evidence="1">
    <location>
        <begin position="1"/>
        <end position="20"/>
    </location>
</feature>
<dbReference type="RefSeq" id="WP_144242175.1">
    <property type="nucleotide sequence ID" value="NZ_CP009043.1"/>
</dbReference>
<evidence type="ECO:0000313" key="2">
    <source>
        <dbReference type="EMBL" id="AII14870.1"/>
    </source>
</evidence>
<evidence type="ECO:0000313" key="3">
    <source>
        <dbReference type="Proteomes" id="UP000028486"/>
    </source>
</evidence>
<reference evidence="3" key="1">
    <citation type="journal article" date="2014" name="Genome Announc.">
        <title>Complete Genome Sequence of Campylobacter iguaniorum Strain 1485ET, Isolated from a Bearded Dragon (Pogona vitticeps).</title>
        <authorList>
            <person name="Gilbert M.J."/>
            <person name="Miller W.G."/>
            <person name="Yee E."/>
            <person name="Kik M."/>
            <person name="Wagenaar J.A."/>
            <person name="Duim B."/>
        </authorList>
    </citation>
    <scope>NUCLEOTIDE SEQUENCE [LARGE SCALE GENOMIC DNA]</scope>
    <source>
        <strain evidence="3">1485E</strain>
    </source>
</reference>
<sequence length="148" mass="16131">MKKILSAVLAASVLGTLAFGANNQAIELSNKMFAAKKDASAKELQIRDVCTKMHNEIFEVTKNMTPAQSDDFWKEFQMQMRKNMATLGKDEYFNPRVCRGIMKKQGMRNCGSNMGAGMGQGMMNCGSNMGAGMGRGMGAGMNPNCPNR</sequence>
<dbReference type="Proteomes" id="UP000028486">
    <property type="component" value="Chromosome"/>
</dbReference>
<name>A0A076F9I8_9BACT</name>
<dbReference type="EMBL" id="CP009043">
    <property type="protein sequence ID" value="AII14870.1"/>
    <property type="molecule type" value="Genomic_DNA"/>
</dbReference>
<accession>A0A076F9I8</accession>
<proteinExistence type="predicted"/>
<protein>
    <recommendedName>
        <fullName evidence="4">DUF1104 domain protein</fullName>
    </recommendedName>
</protein>
<evidence type="ECO:0000256" key="1">
    <source>
        <dbReference type="SAM" id="SignalP"/>
    </source>
</evidence>
<dbReference type="eggNOG" id="ENOG5031A6B">
    <property type="taxonomic scope" value="Bacteria"/>
</dbReference>
<gene>
    <name evidence="2" type="ORF">CIG1485E_1034</name>
</gene>